<dbReference type="InterPro" id="IPR003034">
    <property type="entry name" value="SAP_dom"/>
</dbReference>
<organism evidence="5 6">
    <name type="scientific">Gasterosteus aculeatus aculeatus</name>
    <name type="common">three-spined stickleback</name>
    <dbReference type="NCBI Taxonomy" id="481459"/>
    <lineage>
        <taxon>Eukaryota</taxon>
        <taxon>Metazoa</taxon>
        <taxon>Chordata</taxon>
        <taxon>Craniata</taxon>
        <taxon>Vertebrata</taxon>
        <taxon>Euteleostomi</taxon>
        <taxon>Actinopterygii</taxon>
        <taxon>Neopterygii</taxon>
        <taxon>Teleostei</taxon>
        <taxon>Neoteleostei</taxon>
        <taxon>Acanthomorphata</taxon>
        <taxon>Eupercaria</taxon>
        <taxon>Perciformes</taxon>
        <taxon>Cottioidei</taxon>
        <taxon>Gasterosteales</taxon>
        <taxon>Gasterosteidae</taxon>
        <taxon>Gasterosteus</taxon>
    </lineage>
</organism>
<reference evidence="5 6" key="1">
    <citation type="journal article" date="2021" name="G3 (Bethesda)">
        <title>Improved contiguity of the threespine stickleback genome using long-read sequencing.</title>
        <authorList>
            <person name="Nath S."/>
            <person name="Shaw D.E."/>
            <person name="White M.A."/>
        </authorList>
    </citation>
    <scope>NUCLEOTIDE SEQUENCE [LARGE SCALE GENOMIC DNA]</scope>
    <source>
        <strain evidence="5 6">Lake Benthic</strain>
    </source>
</reference>
<evidence type="ECO:0000256" key="1">
    <source>
        <dbReference type="ARBA" id="ARBA00022553"/>
    </source>
</evidence>
<feature type="compositionally biased region" description="Basic and acidic residues" evidence="3">
    <location>
        <begin position="64"/>
        <end position="83"/>
    </location>
</feature>
<evidence type="ECO:0000313" key="5">
    <source>
        <dbReference type="Ensembl" id="ENSGACP00000031892.1"/>
    </source>
</evidence>
<keyword evidence="1" id="KW-0597">Phosphoprotein</keyword>
<evidence type="ECO:0000256" key="3">
    <source>
        <dbReference type="SAM" id="MobiDB-lite"/>
    </source>
</evidence>
<dbReference type="GeneTree" id="ENSGT00940000178461"/>
<dbReference type="SUPFAM" id="SSF68906">
    <property type="entry name" value="SAP domain"/>
    <property type="match status" value="1"/>
</dbReference>
<feature type="compositionally biased region" description="Basic and acidic residues" evidence="3">
    <location>
        <begin position="44"/>
        <end position="57"/>
    </location>
</feature>
<evidence type="ECO:0000313" key="6">
    <source>
        <dbReference type="Proteomes" id="UP000007635"/>
    </source>
</evidence>
<dbReference type="GO" id="GO:0016973">
    <property type="term" value="P:poly(A)+ mRNA export from nucleus"/>
    <property type="evidence" value="ECO:0007669"/>
    <property type="project" value="TreeGrafter"/>
</dbReference>
<comment type="similarity">
    <text evidence="2">Belongs to the SAP domain-containing ribonucleoprotein family.</text>
</comment>
<evidence type="ECO:0000256" key="2">
    <source>
        <dbReference type="ARBA" id="ARBA00046328"/>
    </source>
</evidence>
<feature type="region of interest" description="Disordered" evidence="3">
    <location>
        <begin position="44"/>
        <end position="83"/>
    </location>
</feature>
<sequence length="113" mass="13280">MGADVSKMKVYELREELQRRGLDTRGRKPDLVERLIAALEADAPDIHELDRQDEQHGECQGQEIKVEADRNGQHGHERPYEESRSCSYYEHREEKRYAHPKSISFSVWYTPPL</sequence>
<dbReference type="GO" id="GO:0005634">
    <property type="term" value="C:nucleus"/>
    <property type="evidence" value="ECO:0007669"/>
    <property type="project" value="TreeGrafter"/>
</dbReference>
<keyword evidence="6" id="KW-1185">Reference proteome</keyword>
<dbReference type="Ensembl" id="ENSGACT00000044428.1">
    <property type="protein sequence ID" value="ENSGACP00000031892.1"/>
    <property type="gene ID" value="ENSGACG00000029662.1"/>
</dbReference>
<dbReference type="InterPro" id="IPR052240">
    <property type="entry name" value="SAP_domain_ribonucleoprotein"/>
</dbReference>
<dbReference type="InterPro" id="IPR036361">
    <property type="entry name" value="SAP_dom_sf"/>
</dbReference>
<dbReference type="Pfam" id="PF02037">
    <property type="entry name" value="SAP"/>
    <property type="match status" value="1"/>
</dbReference>
<dbReference type="AlphaFoldDB" id="A0AAQ4NZJ0"/>
<evidence type="ECO:0000259" key="4">
    <source>
        <dbReference type="PROSITE" id="PS50800"/>
    </source>
</evidence>
<dbReference type="PANTHER" id="PTHR46551:SF1">
    <property type="entry name" value="SAP DOMAIN-CONTAINING RIBONUCLEOPROTEIN"/>
    <property type="match status" value="1"/>
</dbReference>
<protein>
    <recommendedName>
        <fullName evidence="4">SAP domain-containing protein</fullName>
    </recommendedName>
</protein>
<name>A0AAQ4NZJ0_GASAC</name>
<reference evidence="5" key="3">
    <citation type="submission" date="2025-09" db="UniProtKB">
        <authorList>
            <consortium name="Ensembl"/>
        </authorList>
    </citation>
    <scope>IDENTIFICATION</scope>
</reference>
<reference evidence="5" key="2">
    <citation type="submission" date="2025-08" db="UniProtKB">
        <authorList>
            <consortium name="Ensembl"/>
        </authorList>
    </citation>
    <scope>IDENTIFICATION</scope>
</reference>
<proteinExistence type="inferred from homology"/>
<dbReference type="Gene3D" id="1.10.720.30">
    <property type="entry name" value="SAP domain"/>
    <property type="match status" value="1"/>
</dbReference>
<dbReference type="Proteomes" id="UP000007635">
    <property type="component" value="Chromosome I"/>
</dbReference>
<accession>A0AAQ4NZJ0</accession>
<dbReference type="PROSITE" id="PS50800">
    <property type="entry name" value="SAP"/>
    <property type="match status" value="1"/>
</dbReference>
<dbReference type="PANTHER" id="PTHR46551">
    <property type="entry name" value="SAP DOMAIN-CONTAINING RIBONUCLEOPROTEIN"/>
    <property type="match status" value="1"/>
</dbReference>
<dbReference type="SMART" id="SM00513">
    <property type="entry name" value="SAP"/>
    <property type="match status" value="1"/>
</dbReference>
<feature type="domain" description="SAP" evidence="4">
    <location>
        <begin position="5"/>
        <end position="39"/>
    </location>
</feature>